<name>A0A0K8PW09_STRAJ</name>
<sequence>MTDPQIHEMHNLSQAAPAGLADPPRPRLSLAQTWRSCTRWGFTVQVPVRRAAERDAAPEGDH</sequence>
<reference evidence="2" key="1">
    <citation type="journal article" date="2015" name="Genome Announc.">
        <title>Draft Genome Sequence of Thiostrepton-Producing Streptomyces azureus ATCC 14921.</title>
        <authorList>
            <person name="Sakihara K."/>
            <person name="Maeda J."/>
            <person name="Tashiro K."/>
            <person name="Fujino Y."/>
            <person name="Kuhara S."/>
            <person name="Ohshima T."/>
            <person name="Ogata S."/>
            <person name="Doi K."/>
        </authorList>
    </citation>
    <scope>NUCLEOTIDE SEQUENCE [LARGE SCALE GENOMIC DNA]</scope>
    <source>
        <strain evidence="2">ATCC14921</strain>
    </source>
</reference>
<evidence type="ECO:0000256" key="1">
    <source>
        <dbReference type="SAM" id="MobiDB-lite"/>
    </source>
</evidence>
<dbReference type="OrthoDB" id="9772604at2"/>
<proteinExistence type="predicted"/>
<organism evidence="2 3">
    <name type="scientific">Streptomyces azureus</name>
    <dbReference type="NCBI Taxonomy" id="146537"/>
    <lineage>
        <taxon>Bacteria</taxon>
        <taxon>Bacillati</taxon>
        <taxon>Actinomycetota</taxon>
        <taxon>Actinomycetes</taxon>
        <taxon>Kitasatosporales</taxon>
        <taxon>Streptomycetaceae</taxon>
        <taxon>Streptomyces</taxon>
    </lineage>
</organism>
<accession>A0A0K8PW09</accession>
<evidence type="ECO:0000313" key="2">
    <source>
        <dbReference type="EMBL" id="GAP52125.1"/>
    </source>
</evidence>
<keyword evidence="3" id="KW-1185">Reference proteome</keyword>
<feature type="compositionally biased region" description="Basic and acidic residues" evidence="1">
    <location>
        <begin position="1"/>
        <end position="10"/>
    </location>
</feature>
<dbReference type="PATRIC" id="fig|146537.3.peg.7364"/>
<dbReference type="AlphaFoldDB" id="A0A0K8PW09"/>
<dbReference type="EMBL" id="DF968410">
    <property type="protein sequence ID" value="GAP52125.1"/>
    <property type="molecule type" value="Genomic_DNA"/>
</dbReference>
<dbReference type="Proteomes" id="UP000053859">
    <property type="component" value="Unassembled WGS sequence"/>
</dbReference>
<feature type="region of interest" description="Disordered" evidence="1">
    <location>
        <begin position="1"/>
        <end position="27"/>
    </location>
</feature>
<gene>
    <name evidence="2" type="ORF">SAZU_6998</name>
</gene>
<protein>
    <submittedName>
        <fullName evidence="2">Mobile element protein</fullName>
    </submittedName>
</protein>
<evidence type="ECO:0000313" key="3">
    <source>
        <dbReference type="Proteomes" id="UP000053859"/>
    </source>
</evidence>